<evidence type="ECO:0000313" key="2">
    <source>
        <dbReference type="Proteomes" id="UP000180235"/>
    </source>
</evidence>
<dbReference type="STRING" id="1188229.GlitD10_2738"/>
<protein>
    <submittedName>
        <fullName evidence="1">Uncharacterized protein</fullName>
    </submittedName>
</protein>
<reference evidence="1 2" key="1">
    <citation type="submission" date="2016-10" db="EMBL/GenBank/DDBJ databases">
        <title>Description of Gloeomargarita lithophora gen. nov., sp. nov., a thylakoid-bearing basal-branching cyanobacterium with intracellular carbonates, and proposal for Gloeomargaritales ord. nov.</title>
        <authorList>
            <person name="Moreira D."/>
            <person name="Tavera R."/>
            <person name="Benzerara K."/>
            <person name="Skouri-Panet F."/>
            <person name="Couradeau E."/>
            <person name="Gerard E."/>
            <person name="Loussert C."/>
            <person name="Novelo E."/>
            <person name="Zivanovic Y."/>
            <person name="Lopez-Garcia P."/>
        </authorList>
    </citation>
    <scope>NUCLEOTIDE SEQUENCE [LARGE SCALE GENOMIC DNA]</scope>
    <source>
        <strain evidence="1 2">D10</strain>
    </source>
</reference>
<sequence length="116" mass="13388">MSRYTGWFVLDAKARNLLPMLAETLRGCDLNVVYRSEDYLMAREVPGAVPLSRFSRLVTAEILVERYPNQQVRLQVVAKNEELPLHQRNHCQQMFEKISAAISNNQNWELLNLVAS</sequence>
<dbReference type="OrthoDB" id="531045at2"/>
<organism evidence="1 2">
    <name type="scientific">Gloeomargarita lithophora Alchichica-D10</name>
    <dbReference type="NCBI Taxonomy" id="1188229"/>
    <lineage>
        <taxon>Bacteria</taxon>
        <taxon>Bacillati</taxon>
        <taxon>Cyanobacteriota</taxon>
        <taxon>Cyanophyceae</taxon>
        <taxon>Gloeomargaritales</taxon>
        <taxon>Gloeomargaritaceae</taxon>
        <taxon>Gloeomargarita</taxon>
    </lineage>
</organism>
<dbReference type="RefSeq" id="WP_071455424.1">
    <property type="nucleotide sequence ID" value="NZ_CP017675.1"/>
</dbReference>
<dbReference type="AlphaFoldDB" id="A0A1J0AGK8"/>
<dbReference type="KEGG" id="glt:GlitD10_2738"/>
<evidence type="ECO:0000313" key="1">
    <source>
        <dbReference type="EMBL" id="APB35081.1"/>
    </source>
</evidence>
<proteinExistence type="predicted"/>
<accession>A0A1J0AGK8</accession>
<dbReference type="Proteomes" id="UP000180235">
    <property type="component" value="Chromosome"/>
</dbReference>
<keyword evidence="2" id="KW-1185">Reference proteome</keyword>
<dbReference type="EMBL" id="CP017675">
    <property type="protein sequence ID" value="APB35081.1"/>
    <property type="molecule type" value="Genomic_DNA"/>
</dbReference>
<gene>
    <name evidence="1" type="ORF">GlitD10_2738</name>
</gene>
<name>A0A1J0AGK8_9CYAN</name>